<keyword evidence="4" id="KW-1185">Reference proteome</keyword>
<gene>
    <name evidence="3" type="ORF">GCM10010976_04120</name>
</gene>
<evidence type="ECO:0000259" key="2">
    <source>
        <dbReference type="Pfam" id="PF04366"/>
    </source>
</evidence>
<dbReference type="AlphaFoldDB" id="A0A917GBY0"/>
<sequence>MTINAQEGTKKSKDNPSQERADIEKMKNKALKELYKINPAAKNEIANAKGYAVFGNTGVNVLVVSSGNGAGVAYQNGNPTYMKMFSAGVGVGIGIKKFYAVFVFKTTKAYENFIEDGWQGGAQADAAAKDDKQGAALGGAISISPDILLYQITRKGLAAQATIQGTKYWKDKDLN</sequence>
<name>A0A917GBY0_9FLAO</name>
<organism evidence="3 4">
    <name type="scientific">Bizionia arctica</name>
    <dbReference type="NCBI Taxonomy" id="1495645"/>
    <lineage>
        <taxon>Bacteria</taxon>
        <taxon>Pseudomonadati</taxon>
        <taxon>Bacteroidota</taxon>
        <taxon>Flavobacteriia</taxon>
        <taxon>Flavobacteriales</taxon>
        <taxon>Flavobacteriaceae</taxon>
        <taxon>Bizionia</taxon>
    </lineage>
</organism>
<reference evidence="3" key="1">
    <citation type="journal article" date="2014" name="Int. J. Syst. Evol. Microbiol.">
        <title>Complete genome sequence of Corynebacterium casei LMG S-19264T (=DSM 44701T), isolated from a smear-ripened cheese.</title>
        <authorList>
            <consortium name="US DOE Joint Genome Institute (JGI-PGF)"/>
            <person name="Walter F."/>
            <person name="Albersmeier A."/>
            <person name="Kalinowski J."/>
            <person name="Ruckert C."/>
        </authorList>
    </citation>
    <scope>NUCLEOTIDE SEQUENCE</scope>
    <source>
        <strain evidence="3">CGMCC 1.12751</strain>
    </source>
</reference>
<accession>A0A917GBY0</accession>
<dbReference type="Pfam" id="PF04366">
    <property type="entry name" value="Ysc84"/>
    <property type="match status" value="1"/>
</dbReference>
<protein>
    <recommendedName>
        <fullName evidence="2">Ysc84 actin-binding domain-containing protein</fullName>
    </recommendedName>
</protein>
<dbReference type="InterPro" id="IPR007461">
    <property type="entry name" value="Ysc84_actin-binding"/>
</dbReference>
<proteinExistence type="predicted"/>
<dbReference type="Proteomes" id="UP000625976">
    <property type="component" value="Unassembled WGS sequence"/>
</dbReference>
<reference evidence="3" key="2">
    <citation type="submission" date="2020-09" db="EMBL/GenBank/DDBJ databases">
        <authorList>
            <person name="Sun Q."/>
            <person name="Zhou Y."/>
        </authorList>
    </citation>
    <scope>NUCLEOTIDE SEQUENCE</scope>
    <source>
        <strain evidence="3">CGMCC 1.12751</strain>
    </source>
</reference>
<feature type="region of interest" description="Disordered" evidence="1">
    <location>
        <begin position="1"/>
        <end position="21"/>
    </location>
</feature>
<comment type="caution">
    <text evidence="3">The sequence shown here is derived from an EMBL/GenBank/DDBJ whole genome shotgun (WGS) entry which is preliminary data.</text>
</comment>
<feature type="domain" description="Ysc84 actin-binding" evidence="2">
    <location>
        <begin position="86"/>
        <end position="175"/>
    </location>
</feature>
<evidence type="ECO:0000313" key="4">
    <source>
        <dbReference type="Proteomes" id="UP000625976"/>
    </source>
</evidence>
<evidence type="ECO:0000313" key="3">
    <source>
        <dbReference type="EMBL" id="GGG35607.1"/>
    </source>
</evidence>
<dbReference type="EMBL" id="BMFQ01000001">
    <property type="protein sequence ID" value="GGG35607.1"/>
    <property type="molecule type" value="Genomic_DNA"/>
</dbReference>
<feature type="compositionally biased region" description="Basic and acidic residues" evidence="1">
    <location>
        <begin position="8"/>
        <end position="21"/>
    </location>
</feature>
<evidence type="ECO:0000256" key="1">
    <source>
        <dbReference type="SAM" id="MobiDB-lite"/>
    </source>
</evidence>